<keyword evidence="2" id="KW-1185">Reference proteome</keyword>
<proteinExistence type="predicted"/>
<gene>
    <name evidence="1" type="ORF">EVAR_11850_1</name>
</gene>
<dbReference type="AlphaFoldDB" id="A0A4C1U7I7"/>
<reference evidence="1 2" key="1">
    <citation type="journal article" date="2019" name="Commun. Biol.">
        <title>The bagworm genome reveals a unique fibroin gene that provides high tensile strength.</title>
        <authorList>
            <person name="Kono N."/>
            <person name="Nakamura H."/>
            <person name="Ohtoshi R."/>
            <person name="Tomita M."/>
            <person name="Numata K."/>
            <person name="Arakawa K."/>
        </authorList>
    </citation>
    <scope>NUCLEOTIDE SEQUENCE [LARGE SCALE GENOMIC DNA]</scope>
</reference>
<dbReference type="EMBL" id="BGZK01000139">
    <property type="protein sequence ID" value="GBP22335.1"/>
    <property type="molecule type" value="Genomic_DNA"/>
</dbReference>
<comment type="caution">
    <text evidence="1">The sequence shown here is derived from an EMBL/GenBank/DDBJ whole genome shotgun (WGS) entry which is preliminary data.</text>
</comment>
<evidence type="ECO:0000313" key="1">
    <source>
        <dbReference type="EMBL" id="GBP22335.1"/>
    </source>
</evidence>
<sequence>MQDHHVTYGEIKASLGINMTSIHKFSTKLVNRSPLVVETGIRTESENVNSTENVTGIRTKSGIEVGTENRLDSETKIGEHWNQERTGIVVESEIGIRAKSG</sequence>
<organism evidence="1 2">
    <name type="scientific">Eumeta variegata</name>
    <name type="common">Bagworm moth</name>
    <name type="synonym">Eumeta japonica</name>
    <dbReference type="NCBI Taxonomy" id="151549"/>
    <lineage>
        <taxon>Eukaryota</taxon>
        <taxon>Metazoa</taxon>
        <taxon>Ecdysozoa</taxon>
        <taxon>Arthropoda</taxon>
        <taxon>Hexapoda</taxon>
        <taxon>Insecta</taxon>
        <taxon>Pterygota</taxon>
        <taxon>Neoptera</taxon>
        <taxon>Endopterygota</taxon>
        <taxon>Lepidoptera</taxon>
        <taxon>Glossata</taxon>
        <taxon>Ditrysia</taxon>
        <taxon>Tineoidea</taxon>
        <taxon>Psychidae</taxon>
        <taxon>Oiketicinae</taxon>
        <taxon>Eumeta</taxon>
    </lineage>
</organism>
<protein>
    <submittedName>
        <fullName evidence="1">Uncharacterized protein</fullName>
    </submittedName>
</protein>
<name>A0A4C1U7I7_EUMVA</name>
<accession>A0A4C1U7I7</accession>
<dbReference type="Proteomes" id="UP000299102">
    <property type="component" value="Unassembled WGS sequence"/>
</dbReference>
<evidence type="ECO:0000313" key="2">
    <source>
        <dbReference type="Proteomes" id="UP000299102"/>
    </source>
</evidence>